<proteinExistence type="predicted"/>
<dbReference type="RefSeq" id="WP_249831881.1">
    <property type="nucleotide sequence ID" value="NZ_JAMGBE010000003.1"/>
</dbReference>
<evidence type="ECO:0000313" key="2">
    <source>
        <dbReference type="Proteomes" id="UP001165342"/>
    </source>
</evidence>
<organism evidence="1 2">
    <name type="scientific">Sphingomonas hankyongi</name>
    <dbReference type="NCBI Taxonomy" id="2908209"/>
    <lineage>
        <taxon>Bacteria</taxon>
        <taxon>Pseudomonadati</taxon>
        <taxon>Pseudomonadota</taxon>
        <taxon>Alphaproteobacteria</taxon>
        <taxon>Sphingomonadales</taxon>
        <taxon>Sphingomonadaceae</taxon>
        <taxon>Sphingomonas</taxon>
    </lineage>
</organism>
<dbReference type="Proteomes" id="UP001165342">
    <property type="component" value="Unassembled WGS sequence"/>
</dbReference>
<sequence>MHFAQMGFCAAGLLAIVAAGCRDPNDAANVPQTPVNPSLIEFAGAHKCPRPAEAPGGAIAPTDDNPEFAFNGEFADDFDCTQSGPVRWPVDSTDAADNWYIQNVDGLIRKCGENDPRTCRVRALRLCSKGAAYPESDTQDHFGPCKTKTEVGPAGCEVCFDQKTVLSS</sequence>
<dbReference type="EMBL" id="JAMGBE010000003">
    <property type="protein sequence ID" value="MCL6730395.1"/>
    <property type="molecule type" value="Genomic_DNA"/>
</dbReference>
<name>A0ABT0S3E5_9SPHN</name>
<reference evidence="1" key="1">
    <citation type="submission" date="2022-05" db="EMBL/GenBank/DDBJ databases">
        <authorList>
            <person name="Jo J.-H."/>
            <person name="Im W.-T."/>
        </authorList>
    </citation>
    <scope>NUCLEOTIDE SEQUENCE</scope>
    <source>
        <strain evidence="1">SE220</strain>
    </source>
</reference>
<gene>
    <name evidence="1" type="ORF">LZ538_10065</name>
</gene>
<accession>A0ABT0S3E5</accession>
<evidence type="ECO:0000313" key="1">
    <source>
        <dbReference type="EMBL" id="MCL6730395.1"/>
    </source>
</evidence>
<protein>
    <submittedName>
        <fullName evidence="1">Uncharacterized protein</fullName>
    </submittedName>
</protein>
<keyword evidence="2" id="KW-1185">Reference proteome</keyword>
<comment type="caution">
    <text evidence="1">The sequence shown here is derived from an EMBL/GenBank/DDBJ whole genome shotgun (WGS) entry which is preliminary data.</text>
</comment>